<dbReference type="InterPro" id="IPR003660">
    <property type="entry name" value="HAMP_dom"/>
</dbReference>
<dbReference type="SUPFAM" id="SSF55874">
    <property type="entry name" value="ATPase domain of HSP90 chaperone/DNA topoisomerase II/histidine kinase"/>
    <property type="match status" value="1"/>
</dbReference>
<feature type="compositionally biased region" description="Low complexity" evidence="13">
    <location>
        <begin position="343"/>
        <end position="359"/>
    </location>
</feature>
<dbReference type="GO" id="GO:0005524">
    <property type="term" value="F:ATP binding"/>
    <property type="evidence" value="ECO:0007669"/>
    <property type="project" value="UniProtKB-KW"/>
</dbReference>
<evidence type="ECO:0000256" key="2">
    <source>
        <dbReference type="ARBA" id="ARBA00004141"/>
    </source>
</evidence>
<evidence type="ECO:0000256" key="8">
    <source>
        <dbReference type="ARBA" id="ARBA00022777"/>
    </source>
</evidence>
<gene>
    <name evidence="17" type="ORF">HGR_04363</name>
</gene>
<dbReference type="CDD" id="cd00082">
    <property type="entry name" value="HisKA"/>
    <property type="match status" value="1"/>
</dbReference>
<dbReference type="Pfam" id="PF00512">
    <property type="entry name" value="HisKA"/>
    <property type="match status" value="1"/>
</dbReference>
<name>F3KQZ7_9BURK</name>
<dbReference type="InterPro" id="IPR036097">
    <property type="entry name" value="HisK_dim/P_sf"/>
</dbReference>
<keyword evidence="10 14" id="KW-1133">Transmembrane helix</keyword>
<dbReference type="EC" id="2.7.13.3" evidence="3"/>
<evidence type="ECO:0000256" key="10">
    <source>
        <dbReference type="ARBA" id="ARBA00022989"/>
    </source>
</evidence>
<dbReference type="SMART" id="SM00388">
    <property type="entry name" value="HisKA"/>
    <property type="match status" value="1"/>
</dbReference>
<dbReference type="PANTHER" id="PTHR45436:SF14">
    <property type="entry name" value="SENSOR PROTEIN QSEC"/>
    <property type="match status" value="1"/>
</dbReference>
<evidence type="ECO:0000256" key="5">
    <source>
        <dbReference type="ARBA" id="ARBA00022679"/>
    </source>
</evidence>
<comment type="subcellular location">
    <subcellularLocation>
        <location evidence="2">Membrane</location>
        <topology evidence="2">Multi-pass membrane protein</topology>
    </subcellularLocation>
</comment>
<evidence type="ECO:0000256" key="12">
    <source>
        <dbReference type="ARBA" id="ARBA00023136"/>
    </source>
</evidence>
<dbReference type="GO" id="GO:0005886">
    <property type="term" value="C:plasma membrane"/>
    <property type="evidence" value="ECO:0007669"/>
    <property type="project" value="TreeGrafter"/>
</dbReference>
<dbReference type="PROSITE" id="PS50109">
    <property type="entry name" value="HIS_KIN"/>
    <property type="match status" value="1"/>
</dbReference>
<keyword evidence="11" id="KW-0902">Two-component regulatory system</keyword>
<evidence type="ECO:0000259" key="16">
    <source>
        <dbReference type="PROSITE" id="PS50885"/>
    </source>
</evidence>
<dbReference type="GO" id="GO:0000155">
    <property type="term" value="F:phosphorelay sensor kinase activity"/>
    <property type="evidence" value="ECO:0007669"/>
    <property type="project" value="InterPro"/>
</dbReference>
<evidence type="ECO:0000256" key="6">
    <source>
        <dbReference type="ARBA" id="ARBA00022692"/>
    </source>
</evidence>
<dbReference type="InterPro" id="IPR004358">
    <property type="entry name" value="Sig_transdc_His_kin-like_C"/>
</dbReference>
<proteinExistence type="predicted"/>
<dbReference type="InterPro" id="IPR003594">
    <property type="entry name" value="HATPase_dom"/>
</dbReference>
<dbReference type="PANTHER" id="PTHR45436">
    <property type="entry name" value="SENSOR HISTIDINE KINASE YKOH"/>
    <property type="match status" value="1"/>
</dbReference>
<keyword evidence="7" id="KW-0547">Nucleotide-binding</keyword>
<dbReference type="InterPro" id="IPR050428">
    <property type="entry name" value="TCS_sensor_his_kinase"/>
</dbReference>
<keyword evidence="9" id="KW-0067">ATP-binding</keyword>
<keyword evidence="4" id="KW-0597">Phosphoprotein</keyword>
<dbReference type="PRINTS" id="PR00344">
    <property type="entry name" value="BCTRLSENSOR"/>
</dbReference>
<dbReference type="Proteomes" id="UP000016368">
    <property type="component" value="Unassembled WGS sequence"/>
</dbReference>
<dbReference type="RefSeq" id="WP_006296852.1">
    <property type="nucleotide sequence ID" value="NZ_AEGR01000042.1"/>
</dbReference>
<dbReference type="Pfam" id="PF02518">
    <property type="entry name" value="HATPase_c"/>
    <property type="match status" value="1"/>
</dbReference>
<dbReference type="AlphaFoldDB" id="F3KQZ7"/>
<dbReference type="STRING" id="887062.HGR_04363"/>
<reference evidence="17 18" key="1">
    <citation type="journal article" date="2011" name="EMBO J.">
        <title>Structural diversity of bacterial flagellar motors.</title>
        <authorList>
            <person name="Chen S."/>
            <person name="Beeby M."/>
            <person name="Murphy G.E."/>
            <person name="Leadbetter J.R."/>
            <person name="Hendrixson D.R."/>
            <person name="Briegel A."/>
            <person name="Li Z."/>
            <person name="Shi J."/>
            <person name="Tocheva E.I."/>
            <person name="Muller A."/>
            <person name="Dobro M.J."/>
            <person name="Jensen G.J."/>
        </authorList>
    </citation>
    <scope>NUCLEOTIDE SEQUENCE [LARGE SCALE GENOMIC DNA]</scope>
    <source>
        <strain evidence="17 18">ATCC 19624</strain>
    </source>
</reference>
<evidence type="ECO:0000256" key="9">
    <source>
        <dbReference type="ARBA" id="ARBA00022840"/>
    </source>
</evidence>
<accession>F3KQZ7</accession>
<dbReference type="CDD" id="cd00075">
    <property type="entry name" value="HATPase"/>
    <property type="match status" value="1"/>
</dbReference>
<feature type="region of interest" description="Disordered" evidence="13">
    <location>
        <begin position="338"/>
        <end position="359"/>
    </location>
</feature>
<evidence type="ECO:0000256" key="7">
    <source>
        <dbReference type="ARBA" id="ARBA00022741"/>
    </source>
</evidence>
<evidence type="ECO:0000313" key="18">
    <source>
        <dbReference type="Proteomes" id="UP000016368"/>
    </source>
</evidence>
<evidence type="ECO:0000256" key="13">
    <source>
        <dbReference type="SAM" id="MobiDB-lite"/>
    </source>
</evidence>
<evidence type="ECO:0000259" key="15">
    <source>
        <dbReference type="PROSITE" id="PS50109"/>
    </source>
</evidence>
<dbReference type="Gene3D" id="3.30.565.10">
    <property type="entry name" value="Histidine kinase-like ATPase, C-terminal domain"/>
    <property type="match status" value="1"/>
</dbReference>
<dbReference type="InterPro" id="IPR005467">
    <property type="entry name" value="His_kinase_dom"/>
</dbReference>
<evidence type="ECO:0000313" key="17">
    <source>
        <dbReference type="EMBL" id="EGI77698.1"/>
    </source>
</evidence>
<dbReference type="InterPro" id="IPR036890">
    <property type="entry name" value="HATPase_C_sf"/>
</dbReference>
<evidence type="ECO:0000256" key="14">
    <source>
        <dbReference type="SAM" id="Phobius"/>
    </source>
</evidence>
<keyword evidence="12 14" id="KW-0472">Membrane</keyword>
<dbReference type="InterPro" id="IPR003661">
    <property type="entry name" value="HisK_dim/P_dom"/>
</dbReference>
<feature type="transmembrane region" description="Helical" evidence="14">
    <location>
        <begin position="9"/>
        <end position="29"/>
    </location>
</feature>
<feature type="domain" description="Histidine kinase" evidence="15">
    <location>
        <begin position="240"/>
        <end position="474"/>
    </location>
</feature>
<dbReference type="SUPFAM" id="SSF47384">
    <property type="entry name" value="Homodimeric domain of signal transducing histidine kinase"/>
    <property type="match status" value="1"/>
</dbReference>
<dbReference type="PROSITE" id="PS50885">
    <property type="entry name" value="HAMP"/>
    <property type="match status" value="1"/>
</dbReference>
<evidence type="ECO:0000256" key="4">
    <source>
        <dbReference type="ARBA" id="ARBA00022553"/>
    </source>
</evidence>
<feature type="domain" description="HAMP" evidence="16">
    <location>
        <begin position="180"/>
        <end position="232"/>
    </location>
</feature>
<keyword evidence="5" id="KW-0808">Transferase</keyword>
<keyword evidence="6 14" id="KW-0812">Transmembrane</keyword>
<evidence type="ECO:0000256" key="11">
    <source>
        <dbReference type="ARBA" id="ARBA00023012"/>
    </source>
</evidence>
<dbReference type="OrthoDB" id="8554694at2"/>
<evidence type="ECO:0000256" key="1">
    <source>
        <dbReference type="ARBA" id="ARBA00000085"/>
    </source>
</evidence>
<comment type="catalytic activity">
    <reaction evidence="1">
        <text>ATP + protein L-histidine = ADP + protein N-phospho-L-histidine.</text>
        <dbReference type="EC" id="2.7.13.3"/>
    </reaction>
</comment>
<organism evidence="17 18">
    <name type="scientific">Hylemonella gracilis ATCC 19624</name>
    <dbReference type="NCBI Taxonomy" id="887062"/>
    <lineage>
        <taxon>Bacteria</taxon>
        <taxon>Pseudomonadati</taxon>
        <taxon>Pseudomonadota</taxon>
        <taxon>Betaproteobacteria</taxon>
        <taxon>Burkholderiales</taxon>
        <taxon>Comamonadaceae</taxon>
        <taxon>Hylemonella</taxon>
    </lineage>
</organism>
<sequence length="474" mass="51844">MQISIHRRVLTWSLGALALGTALLLVGFYEVLSDEMGEVFADNLKQVALAVASHPEALEEQATETARRLSLQLPRIYEEYGDFEFVTAVWTRDGKLLHTSDPRARLPFLVRNGLSTVETYNKEATNRWHIYTVVLDDRIVQAAQRAEERELLARETANKLTLPILGLLVVVAGLLTFGLRRGLAPLSSAAADVAARSAETLHPIPLQTYPPELHPLVRATNDLMARLGQALILQRNFLADAAHELRTPITALRLQLQLLERATGEAQRQQALLDLRAGVERAQRLVEQLLQLSRLAPDAPKQVHRPVHLIGLARSVVTMFSARADDLGVDLGILESRARNDEPAPASAPTSTPRPATETEVVVRGDAQQLTILLSNLVDNALRHTPAGGRVDIGIEAREGRACLTVTDNGPGIPDSDRQRVFDRFYRGNSDSFSVGSGLGLAIVKAVCEQHGASIELTEAPPQGLRVTVCFPRA</sequence>
<protein>
    <recommendedName>
        <fullName evidence="3">histidine kinase</fullName>
        <ecNumber evidence="3">2.7.13.3</ecNumber>
    </recommendedName>
</protein>
<comment type="caution">
    <text evidence="17">The sequence shown here is derived from an EMBL/GenBank/DDBJ whole genome shotgun (WGS) entry which is preliminary data.</text>
</comment>
<keyword evidence="8 17" id="KW-0418">Kinase</keyword>
<evidence type="ECO:0000256" key="3">
    <source>
        <dbReference type="ARBA" id="ARBA00012438"/>
    </source>
</evidence>
<dbReference type="eggNOG" id="COG0642">
    <property type="taxonomic scope" value="Bacteria"/>
</dbReference>
<dbReference type="Gene3D" id="1.10.287.130">
    <property type="match status" value="1"/>
</dbReference>
<dbReference type="EMBL" id="AEGR01000042">
    <property type="protein sequence ID" value="EGI77698.1"/>
    <property type="molecule type" value="Genomic_DNA"/>
</dbReference>
<keyword evidence="18" id="KW-1185">Reference proteome</keyword>
<dbReference type="SMART" id="SM00387">
    <property type="entry name" value="HATPase_c"/>
    <property type="match status" value="1"/>
</dbReference>